<evidence type="ECO:0000256" key="1">
    <source>
        <dbReference type="ARBA" id="ARBA00004141"/>
    </source>
</evidence>
<evidence type="ECO:0000256" key="6">
    <source>
        <dbReference type="RuleBase" id="RU367008"/>
    </source>
</evidence>
<evidence type="ECO:0000256" key="4">
    <source>
        <dbReference type="ARBA" id="ARBA00022989"/>
    </source>
</evidence>
<dbReference type="eggNOG" id="ENOG502SDRX">
    <property type="taxonomic scope" value="Eukaryota"/>
</dbReference>
<comment type="function">
    <text evidence="6">Subunit of the oligosaccharyl transferase (OST) complex that catalyzes the initial transfer of a defined glycan (Glc(3)Man(9)GlcNAc(2) in eukaryotes) from the lipid carrier dolichol-pyrophosphate to an asparagine residue within an Asn-X-Ser/Thr consensus motif in nascent polypeptide chains, the first step in protein N-glycosylation. N-glycosylation occurs cotranslationally and the complex associates with the Sec61 complex at the channel-forming translocon complex that mediates protein translocation across the endoplasmic reticulum (ER). All subunits are required for a maximal enzyme activity.</text>
</comment>
<protein>
    <recommendedName>
        <fullName evidence="6">Dolichyl-diphosphooligosaccharide-protein glycosyltransferase subunit OST5</fullName>
    </recommendedName>
</protein>
<keyword evidence="4 6" id="KW-1133">Transmembrane helix</keyword>
<reference evidence="7 8" key="2">
    <citation type="journal article" date="2012" name="Open Biol.">
        <title>Characteristics of nucleosomes and linker DNA regions on the genome of the basidiomycete Mixia osmundae revealed by mono- and dinucleosome mapping.</title>
        <authorList>
            <person name="Nishida H."/>
            <person name="Kondo S."/>
            <person name="Matsumoto T."/>
            <person name="Suzuki Y."/>
            <person name="Yoshikawa H."/>
            <person name="Taylor T.D."/>
            <person name="Sugiyama J."/>
        </authorList>
    </citation>
    <scope>NUCLEOTIDE SEQUENCE [LARGE SCALE GENOMIC DNA]</scope>
    <source>
        <strain evidence="8">CBS 9802 / IAM 14324 / JCM 22182 / KY 12970</strain>
    </source>
</reference>
<dbReference type="GO" id="GO:0006487">
    <property type="term" value="P:protein N-linked glycosylation"/>
    <property type="evidence" value="ECO:0007669"/>
    <property type="project" value="UniProtKB-UniRule"/>
</dbReference>
<gene>
    <name evidence="7" type="primary">Mo06517</name>
    <name evidence="7" type="ORF">E5Q_06517</name>
</gene>
<keyword evidence="8" id="KW-1185">Reference proteome</keyword>
<dbReference type="STRING" id="764103.G7EAF4"/>
<keyword evidence="5 6" id="KW-0472">Membrane</keyword>
<dbReference type="Pfam" id="PF05251">
    <property type="entry name" value="Ost5"/>
    <property type="match status" value="1"/>
</dbReference>
<dbReference type="EMBL" id="BABT02000240">
    <property type="protein sequence ID" value="GAA99814.1"/>
    <property type="molecule type" value="Genomic_DNA"/>
</dbReference>
<dbReference type="GO" id="GO:0008250">
    <property type="term" value="C:oligosaccharyltransferase complex"/>
    <property type="evidence" value="ECO:0007669"/>
    <property type="project" value="UniProtKB-UniRule"/>
</dbReference>
<name>G7EAF4_MIXOS</name>
<reference evidence="7 8" key="1">
    <citation type="journal article" date="2011" name="J. Gen. Appl. Microbiol.">
        <title>Draft genome sequencing of the enigmatic basidiomycete Mixia osmundae.</title>
        <authorList>
            <person name="Nishida H."/>
            <person name="Nagatsuka Y."/>
            <person name="Sugiyama J."/>
        </authorList>
    </citation>
    <scope>NUCLEOTIDE SEQUENCE [LARGE SCALE GENOMIC DNA]</scope>
    <source>
        <strain evidence="8">CBS 9802 / IAM 14324 / JCM 22182 / KY 12970</strain>
    </source>
</reference>
<evidence type="ECO:0000256" key="5">
    <source>
        <dbReference type="ARBA" id="ARBA00023136"/>
    </source>
</evidence>
<sequence>MSSADYAAALDDWSSGDVFRPPVPTTLLPGIGFSLLAVSFALTFYFTTLPKTTVPAKELLIAAVVSLMAGMGTVATFCTLGISV</sequence>
<comment type="subcellular location">
    <subcellularLocation>
        <location evidence="1 6">Membrane</location>
        <topology evidence="1 6">Multi-pass membrane protein</topology>
    </subcellularLocation>
</comment>
<dbReference type="OrthoDB" id="2503643at2759"/>
<feature type="transmembrane region" description="Helical" evidence="6">
    <location>
        <begin position="59"/>
        <end position="82"/>
    </location>
</feature>
<comment type="similarity">
    <text evidence="2 6">Belongs to the OST5 family.</text>
</comment>
<dbReference type="HOGENOM" id="CLU_166320_0_0_1"/>
<dbReference type="InParanoid" id="G7EAF4"/>
<keyword evidence="3 6" id="KW-0812">Transmembrane</keyword>
<feature type="transmembrane region" description="Helical" evidence="6">
    <location>
        <begin position="27"/>
        <end position="47"/>
    </location>
</feature>
<dbReference type="InterPro" id="IPR007915">
    <property type="entry name" value="TMEM258/Ost5"/>
</dbReference>
<dbReference type="AlphaFoldDB" id="G7EAF4"/>
<evidence type="ECO:0000313" key="8">
    <source>
        <dbReference type="Proteomes" id="UP000009131"/>
    </source>
</evidence>
<accession>G7EAF4</accession>
<evidence type="ECO:0000256" key="2">
    <source>
        <dbReference type="ARBA" id="ARBA00009825"/>
    </source>
</evidence>
<dbReference type="Proteomes" id="UP000009131">
    <property type="component" value="Unassembled WGS sequence"/>
</dbReference>
<evidence type="ECO:0000256" key="3">
    <source>
        <dbReference type="ARBA" id="ARBA00022692"/>
    </source>
</evidence>
<comment type="subunit">
    <text evidence="6">Component of the oligosaccharyltransferase (OST) complex.</text>
</comment>
<comment type="caution">
    <text evidence="7">The sequence shown here is derived from an EMBL/GenBank/DDBJ whole genome shotgun (WGS) entry which is preliminary data.</text>
</comment>
<organism evidence="7 8">
    <name type="scientific">Mixia osmundae (strain CBS 9802 / IAM 14324 / JCM 22182 / KY 12970)</name>
    <dbReference type="NCBI Taxonomy" id="764103"/>
    <lineage>
        <taxon>Eukaryota</taxon>
        <taxon>Fungi</taxon>
        <taxon>Dikarya</taxon>
        <taxon>Basidiomycota</taxon>
        <taxon>Pucciniomycotina</taxon>
        <taxon>Mixiomycetes</taxon>
        <taxon>Mixiales</taxon>
        <taxon>Mixiaceae</taxon>
        <taxon>Mixia</taxon>
    </lineage>
</organism>
<evidence type="ECO:0000313" key="7">
    <source>
        <dbReference type="EMBL" id="GAA99814.1"/>
    </source>
</evidence>
<proteinExistence type="inferred from homology"/>